<evidence type="ECO:0000256" key="1">
    <source>
        <dbReference type="ARBA" id="ARBA00022490"/>
    </source>
</evidence>
<name>A0A4R2KR89_9FIRM</name>
<comment type="caution">
    <text evidence="5">The sequence shown here is derived from an EMBL/GenBank/DDBJ whole genome shotgun (WGS) entry which is preliminary data.</text>
</comment>
<keyword evidence="6" id="KW-1185">Reference proteome</keyword>
<dbReference type="InterPro" id="IPR036894">
    <property type="entry name" value="YbaB-like_sf"/>
</dbReference>
<evidence type="ECO:0000313" key="6">
    <source>
        <dbReference type="Proteomes" id="UP000294919"/>
    </source>
</evidence>
<organism evidence="5 6">
    <name type="scientific">Marinisporobacter balticus</name>
    <dbReference type="NCBI Taxonomy" id="2018667"/>
    <lineage>
        <taxon>Bacteria</taxon>
        <taxon>Bacillati</taxon>
        <taxon>Bacillota</taxon>
        <taxon>Clostridia</taxon>
        <taxon>Peptostreptococcales</taxon>
        <taxon>Thermotaleaceae</taxon>
        <taxon>Marinisporobacter</taxon>
    </lineage>
</organism>
<dbReference type="NCBIfam" id="TIGR00103">
    <property type="entry name" value="DNA_YbaB_EbfC"/>
    <property type="match status" value="1"/>
</dbReference>
<dbReference type="RefSeq" id="WP_132246023.1">
    <property type="nucleotide sequence ID" value="NZ_SLWV01000017.1"/>
</dbReference>
<dbReference type="SUPFAM" id="SSF82607">
    <property type="entry name" value="YbaB-like"/>
    <property type="match status" value="1"/>
</dbReference>
<evidence type="ECO:0000256" key="3">
    <source>
        <dbReference type="HAMAP-Rule" id="MF_00274"/>
    </source>
</evidence>
<dbReference type="GO" id="GO:0043590">
    <property type="term" value="C:bacterial nucleoid"/>
    <property type="evidence" value="ECO:0007669"/>
    <property type="project" value="UniProtKB-UniRule"/>
</dbReference>
<sequence length="114" mass="12488">MAKGKGKMPMMPGNMNNMMKQVQKMQKQMEKTQAELEEKEVEASVGGGAVSVKVNGKKELLDVVIKQEVVDPDDIEMLQDLIMAAVNEALRKADDMMNSEMGKITGGMNVPGLF</sequence>
<dbReference type="FunFam" id="3.30.1310.10:FF:000002">
    <property type="entry name" value="Nucleoid-associated protein IKC_06587"/>
    <property type="match status" value="1"/>
</dbReference>
<dbReference type="InterPro" id="IPR004401">
    <property type="entry name" value="YbaB/EbfC"/>
</dbReference>
<accession>A0A4R2KR89</accession>
<comment type="similarity">
    <text evidence="3">Belongs to the YbaB/EbfC family.</text>
</comment>
<dbReference type="Gene3D" id="3.30.1310.10">
    <property type="entry name" value="Nucleoid-associated protein YbaB-like domain"/>
    <property type="match status" value="1"/>
</dbReference>
<dbReference type="HAMAP" id="MF_00274">
    <property type="entry name" value="DNA_YbaB_EbfC"/>
    <property type="match status" value="1"/>
</dbReference>
<keyword evidence="1 3" id="KW-0963">Cytoplasm</keyword>
<protein>
    <recommendedName>
        <fullName evidence="3">Nucleoid-associated protein EV214_11710</fullName>
    </recommendedName>
</protein>
<evidence type="ECO:0000313" key="5">
    <source>
        <dbReference type="EMBL" id="TCO72648.1"/>
    </source>
</evidence>
<dbReference type="OrthoDB" id="9795263at2"/>
<dbReference type="AlphaFoldDB" id="A0A4R2KR89"/>
<dbReference type="EMBL" id="SLWV01000017">
    <property type="protein sequence ID" value="TCO72648.1"/>
    <property type="molecule type" value="Genomic_DNA"/>
</dbReference>
<comment type="function">
    <text evidence="3">Binds to DNA and alters its conformation. May be involved in regulation of gene expression, nucleoid organization and DNA protection.</text>
</comment>
<evidence type="ECO:0000256" key="2">
    <source>
        <dbReference type="ARBA" id="ARBA00023125"/>
    </source>
</evidence>
<gene>
    <name evidence="5" type="ORF">EV214_11710</name>
</gene>
<proteinExistence type="inferred from homology"/>
<dbReference type="PANTHER" id="PTHR33449">
    <property type="entry name" value="NUCLEOID-ASSOCIATED PROTEIN YBAB"/>
    <property type="match status" value="1"/>
</dbReference>
<keyword evidence="2 3" id="KW-0238">DNA-binding</keyword>
<comment type="subunit">
    <text evidence="3">Homodimer.</text>
</comment>
<evidence type="ECO:0000256" key="4">
    <source>
        <dbReference type="SAM" id="MobiDB-lite"/>
    </source>
</evidence>
<comment type="subcellular location">
    <subcellularLocation>
        <location evidence="3">Cytoplasm</location>
        <location evidence="3">Nucleoid</location>
    </subcellularLocation>
</comment>
<dbReference type="GO" id="GO:0005829">
    <property type="term" value="C:cytosol"/>
    <property type="evidence" value="ECO:0007669"/>
    <property type="project" value="TreeGrafter"/>
</dbReference>
<dbReference type="PANTHER" id="PTHR33449:SF1">
    <property type="entry name" value="NUCLEOID-ASSOCIATED PROTEIN YBAB"/>
    <property type="match status" value="1"/>
</dbReference>
<dbReference type="Proteomes" id="UP000294919">
    <property type="component" value="Unassembled WGS sequence"/>
</dbReference>
<feature type="region of interest" description="Disordered" evidence="4">
    <location>
        <begin position="21"/>
        <end position="42"/>
    </location>
</feature>
<dbReference type="GO" id="GO:0003677">
    <property type="term" value="F:DNA binding"/>
    <property type="evidence" value="ECO:0007669"/>
    <property type="project" value="UniProtKB-UniRule"/>
</dbReference>
<reference evidence="5 6" key="1">
    <citation type="submission" date="2019-03" db="EMBL/GenBank/DDBJ databases">
        <title>Genomic Encyclopedia of Type Strains, Phase IV (KMG-IV): sequencing the most valuable type-strain genomes for metagenomic binning, comparative biology and taxonomic classification.</title>
        <authorList>
            <person name="Goeker M."/>
        </authorList>
    </citation>
    <scope>NUCLEOTIDE SEQUENCE [LARGE SCALE GENOMIC DNA]</scope>
    <source>
        <strain evidence="5 6">DSM 102940</strain>
    </source>
</reference>
<feature type="compositionally biased region" description="Basic and acidic residues" evidence="4">
    <location>
        <begin position="27"/>
        <end position="36"/>
    </location>
</feature>
<dbReference type="Pfam" id="PF02575">
    <property type="entry name" value="YbaB_DNA_bd"/>
    <property type="match status" value="1"/>
</dbReference>
<dbReference type="PIRSF" id="PIRSF004555">
    <property type="entry name" value="UCP004555"/>
    <property type="match status" value="1"/>
</dbReference>